<evidence type="ECO:0000313" key="2">
    <source>
        <dbReference type="EMBL" id="WAR25437.1"/>
    </source>
</evidence>
<feature type="compositionally biased region" description="Polar residues" evidence="1">
    <location>
        <begin position="86"/>
        <end position="98"/>
    </location>
</feature>
<feature type="compositionally biased region" description="Polar residues" evidence="1">
    <location>
        <begin position="117"/>
        <end position="138"/>
    </location>
</feature>
<gene>
    <name evidence="2" type="ORF">MAR_011141</name>
</gene>
<feature type="region of interest" description="Disordered" evidence="1">
    <location>
        <begin position="81"/>
        <end position="142"/>
    </location>
</feature>
<evidence type="ECO:0000256" key="1">
    <source>
        <dbReference type="SAM" id="MobiDB-lite"/>
    </source>
</evidence>
<keyword evidence="3" id="KW-1185">Reference proteome</keyword>
<feature type="region of interest" description="Disordered" evidence="1">
    <location>
        <begin position="38"/>
        <end position="60"/>
    </location>
</feature>
<protein>
    <submittedName>
        <fullName evidence="2">Uncharacterized protein</fullName>
    </submittedName>
</protein>
<reference evidence="2" key="1">
    <citation type="submission" date="2022-11" db="EMBL/GenBank/DDBJ databases">
        <title>Centuries of genome instability and evolution in soft-shell clam transmissible cancer (bioRxiv).</title>
        <authorList>
            <person name="Hart S.F.M."/>
            <person name="Yonemitsu M.A."/>
            <person name="Giersch R.M."/>
            <person name="Beal B.F."/>
            <person name="Arriagada G."/>
            <person name="Davis B.W."/>
            <person name="Ostrander E.A."/>
            <person name="Goff S.P."/>
            <person name="Metzger M.J."/>
        </authorList>
    </citation>
    <scope>NUCLEOTIDE SEQUENCE</scope>
    <source>
        <strain evidence="2">MELC-2E11</strain>
        <tissue evidence="2">Siphon/mantle</tissue>
    </source>
</reference>
<dbReference type="EMBL" id="CP111025">
    <property type="protein sequence ID" value="WAR25437.1"/>
    <property type="molecule type" value="Genomic_DNA"/>
</dbReference>
<accession>A0ABY7FWK5</accession>
<proteinExistence type="predicted"/>
<name>A0ABY7FWK5_MYAAR</name>
<dbReference type="Proteomes" id="UP001164746">
    <property type="component" value="Chromosome 14"/>
</dbReference>
<organism evidence="2 3">
    <name type="scientific">Mya arenaria</name>
    <name type="common">Soft-shell clam</name>
    <dbReference type="NCBI Taxonomy" id="6604"/>
    <lineage>
        <taxon>Eukaryota</taxon>
        <taxon>Metazoa</taxon>
        <taxon>Spiralia</taxon>
        <taxon>Lophotrochozoa</taxon>
        <taxon>Mollusca</taxon>
        <taxon>Bivalvia</taxon>
        <taxon>Autobranchia</taxon>
        <taxon>Heteroconchia</taxon>
        <taxon>Euheterodonta</taxon>
        <taxon>Imparidentia</taxon>
        <taxon>Neoheterodontei</taxon>
        <taxon>Myida</taxon>
        <taxon>Myoidea</taxon>
        <taxon>Myidae</taxon>
        <taxon>Mya</taxon>
    </lineage>
</organism>
<evidence type="ECO:0000313" key="3">
    <source>
        <dbReference type="Proteomes" id="UP001164746"/>
    </source>
</evidence>
<sequence length="311" mass="34479">METCLGNWFVNDCVICEQINSKLLPPTSQKEDTNWLSGLETRSQPPTPEADTGQDRVSLPNKKQTLLLGYLAVHKSWPLQPEADTTPRQQGSSQTLPLTSEEDTTPRLSPSWPPTQEADTTSRLSDGSLQSRSESQGHTRACLPNQMKTPLLGLPYQKLKSLLCFGLVYSAGLPNSDSWAIWEAAKQTTPRLSGWVNLAGLPNQKQVYSKAFGEVYTAGIPLQKQTLILGYLGGLHCKSLKHKSTSFLGCWRVNFAGLPHQKQDCSKTFGRLTELAPTQDPDTNPTLEASRLSGDLQIWIEFQLNMHIYPT</sequence>